<dbReference type="InterPro" id="IPR050923">
    <property type="entry name" value="Cell_Proc_Reg/RNA_Proc"/>
</dbReference>
<feature type="compositionally biased region" description="Low complexity" evidence="2">
    <location>
        <begin position="58"/>
        <end position="75"/>
    </location>
</feature>
<gene>
    <name evidence="4" type="ORF">RIL96_11020</name>
</gene>
<protein>
    <submittedName>
        <fullName evidence="4">FHA domain-containing protein</fullName>
    </submittedName>
</protein>
<name>A0ABU2DUP7_9MICC</name>
<dbReference type="SMART" id="SM00240">
    <property type="entry name" value="FHA"/>
    <property type="match status" value="1"/>
</dbReference>
<evidence type="ECO:0000256" key="1">
    <source>
        <dbReference type="ARBA" id="ARBA00022553"/>
    </source>
</evidence>
<evidence type="ECO:0000256" key="2">
    <source>
        <dbReference type="SAM" id="MobiDB-lite"/>
    </source>
</evidence>
<feature type="region of interest" description="Disordered" evidence="2">
    <location>
        <begin position="38"/>
        <end position="101"/>
    </location>
</feature>
<evidence type="ECO:0000313" key="5">
    <source>
        <dbReference type="Proteomes" id="UP001251870"/>
    </source>
</evidence>
<proteinExistence type="predicted"/>
<dbReference type="Pfam" id="PF16697">
    <property type="entry name" value="Yop-YscD_cpl"/>
    <property type="match status" value="1"/>
</dbReference>
<organism evidence="4 5">
    <name type="scientific">Nesterenkonia aerolata</name>
    <dbReference type="NCBI Taxonomy" id="3074079"/>
    <lineage>
        <taxon>Bacteria</taxon>
        <taxon>Bacillati</taxon>
        <taxon>Actinomycetota</taxon>
        <taxon>Actinomycetes</taxon>
        <taxon>Micrococcales</taxon>
        <taxon>Micrococcaceae</taxon>
        <taxon>Nesterenkonia</taxon>
    </lineage>
</organism>
<dbReference type="Gene3D" id="2.60.200.20">
    <property type="match status" value="1"/>
</dbReference>
<evidence type="ECO:0000259" key="3">
    <source>
        <dbReference type="PROSITE" id="PS50006"/>
    </source>
</evidence>
<sequence length="195" mass="20928">MSELAVTVLQFGLLLLLWIMILSIVAAQSRDLMISKRSRTPRDDAGRGKDRRRRRETAVAAGPAGAPATTATTHPPAHPSGQSQDPAPTQEPAPSAQRPRPRALVVVEGPAAGTEVELGSAPVMLGRAQESTLVLIDDYASGKHARLFPQGSRWFIEDLGSTNGTWLGEEQLTRAATVEPGERIRIGKTVLELRA</sequence>
<accession>A0ABU2DUP7</accession>
<keyword evidence="5" id="KW-1185">Reference proteome</keyword>
<evidence type="ECO:0000313" key="4">
    <source>
        <dbReference type="EMBL" id="MDR8020096.1"/>
    </source>
</evidence>
<dbReference type="InterPro" id="IPR032030">
    <property type="entry name" value="YscD_cytoplasmic_dom"/>
</dbReference>
<dbReference type="PANTHER" id="PTHR23308">
    <property type="entry name" value="NUCLEAR INHIBITOR OF PROTEIN PHOSPHATASE-1"/>
    <property type="match status" value="1"/>
</dbReference>
<dbReference type="EMBL" id="JAVKGR010000016">
    <property type="protein sequence ID" value="MDR8020096.1"/>
    <property type="molecule type" value="Genomic_DNA"/>
</dbReference>
<dbReference type="PROSITE" id="PS50006">
    <property type="entry name" value="FHA_DOMAIN"/>
    <property type="match status" value="1"/>
</dbReference>
<dbReference type="Proteomes" id="UP001251870">
    <property type="component" value="Unassembled WGS sequence"/>
</dbReference>
<keyword evidence="1" id="KW-0597">Phosphoprotein</keyword>
<dbReference type="InterPro" id="IPR000253">
    <property type="entry name" value="FHA_dom"/>
</dbReference>
<reference evidence="4 5" key="1">
    <citation type="submission" date="2023-09" db="EMBL/GenBank/DDBJ databases">
        <title>Description of three actinobacteria isolated from air of manufacturing shop in a pharmaceutical factory.</title>
        <authorList>
            <person name="Zhang D.-F."/>
        </authorList>
    </citation>
    <scope>NUCLEOTIDE SEQUENCE [LARGE SCALE GENOMIC DNA]</scope>
    <source>
        <strain evidence="4 5">LY-0111</strain>
    </source>
</reference>
<dbReference type="InterPro" id="IPR008984">
    <property type="entry name" value="SMAD_FHA_dom_sf"/>
</dbReference>
<dbReference type="RefSeq" id="WP_310549078.1">
    <property type="nucleotide sequence ID" value="NZ_JAVKGR010000016.1"/>
</dbReference>
<feature type="domain" description="FHA" evidence="3">
    <location>
        <begin position="123"/>
        <end position="172"/>
    </location>
</feature>
<comment type="caution">
    <text evidence="4">The sequence shown here is derived from an EMBL/GenBank/DDBJ whole genome shotgun (WGS) entry which is preliminary data.</text>
</comment>
<dbReference type="SUPFAM" id="SSF49879">
    <property type="entry name" value="SMAD/FHA domain"/>
    <property type="match status" value="1"/>
</dbReference>